<keyword evidence="1" id="KW-0732">Signal</keyword>
<dbReference type="Gene3D" id="2.130.10.130">
    <property type="entry name" value="Integrin alpha, N-terminal"/>
    <property type="match status" value="2"/>
</dbReference>
<protein>
    <submittedName>
        <fullName evidence="3">FG-GAP-like repeat-containing protein</fullName>
    </submittedName>
</protein>
<comment type="caution">
    <text evidence="3">The sequence shown here is derived from an EMBL/GenBank/DDBJ whole genome shotgun (WGS) entry which is preliminary data.</text>
</comment>
<dbReference type="SUPFAM" id="SSF69318">
    <property type="entry name" value="Integrin alpha N-terminal domain"/>
    <property type="match status" value="1"/>
</dbReference>
<sequence length="997" mass="109290">MIPVVALSRTPIGARYLFGFILLLTGCGGAEMNSTPPPVDEPQTPLQAMDAAIRLGRWEQAWQWSDEVLIAHQGDPDVLAKVARVAFENKQGDVAAHLLVDANRADDFQNPDLVQQATIALISVGQLFEALEMLEEVAARHPQQHQSRRLLFDFLIVIEDRDAAIEHGRELVRQRKFDFDLLLLLSNYEKRTLDTAALNVLMQRNPADNRPLIGEARKQFDLGMSSQAVETLRPIVQSHPQFLPAQILLGRALVDSGQFDQLDSWSDGLAGDYESTWGYWMVLGDWARYQGKTSEAAGAYWQATQRNPDVVQIWSKLNAALSLLQKSDPGLTEVSLPDLERRASLLSRFRQQKDRFANSGSQSIAIIIEIVETLRDLGRVWEAEAWAAMAMTLPDHKSTRIGTLRDSLIARLNRSTPWQTSNEHSELRLDLSNLPLPSFSGVATVKATPPRRIAVASVQPDLRNEATQRGLNFFGKTADQLDQPGIMFYATLGCGGGSIDFDLDGWTDLYLSAAGGTPPQRDSDANALMRNIAGNFVDATETSGTGDTGFGQGVAVGDVNEDGFPDLLVLNYGENRLLVNQGDGTFADVSERVLGNPVSQWSSSGAIADLNGDGLSDLIVVNYCAGLSPVTDACANAATGESRACSPLAFAGEPDVFMLGTEDGVFVDVDQDRGIRPSLSGRGLGVAVGSLDADNGIDALIVNDMSNNHYWSRSPGEKVEFEESAMLRGVAYDDRSLPQGSMGIATADFDADGDIDFYVTNFEHEYNTYYEQRDAGIWQDRTAQQQLATTALPMVGFGTEAVDFDNDGVLELAVTNGHVDFFPERDGQRSEYYQPMQIFHRTPTAGFEQFTDFAADEYLGKVHAGRALWTIDANRDGRCDLVVTHQTEPVALLVNRTVTKHHWIAVRLVGRHCARDAIGAVITLRQGNQSWRKVLTSGDGYLCSNERVIRFGLGGANAEALVTIEWPDGSTQTTKSLSIESEWLLVQGEPAFKLPCQ</sequence>
<dbReference type="InterPro" id="IPR011519">
    <property type="entry name" value="UnbV_ASPIC"/>
</dbReference>
<reference evidence="4" key="1">
    <citation type="journal article" date="2019" name="Int. J. Syst. Evol. Microbiol.">
        <title>The Global Catalogue of Microorganisms (GCM) 10K type strain sequencing project: providing services to taxonomists for standard genome sequencing and annotation.</title>
        <authorList>
            <consortium name="The Broad Institute Genomics Platform"/>
            <consortium name="The Broad Institute Genome Sequencing Center for Infectious Disease"/>
            <person name="Wu L."/>
            <person name="Ma J."/>
        </authorList>
    </citation>
    <scope>NUCLEOTIDE SEQUENCE [LARGE SCALE GENOMIC DNA]</scope>
    <source>
        <strain evidence="4">JCM 17759</strain>
    </source>
</reference>
<dbReference type="InterPro" id="IPR013517">
    <property type="entry name" value="FG-GAP"/>
</dbReference>
<dbReference type="SUPFAM" id="SSF48452">
    <property type="entry name" value="TPR-like"/>
    <property type="match status" value="1"/>
</dbReference>
<evidence type="ECO:0000313" key="4">
    <source>
        <dbReference type="Proteomes" id="UP001500840"/>
    </source>
</evidence>
<evidence type="ECO:0000313" key="3">
    <source>
        <dbReference type="EMBL" id="GAA4467057.1"/>
    </source>
</evidence>
<dbReference type="Pfam" id="PF07593">
    <property type="entry name" value="UnbV_ASPIC"/>
    <property type="match status" value="1"/>
</dbReference>
<evidence type="ECO:0000259" key="2">
    <source>
        <dbReference type="Pfam" id="PF07593"/>
    </source>
</evidence>
<keyword evidence="4" id="KW-1185">Reference proteome</keyword>
<evidence type="ECO:0000256" key="1">
    <source>
        <dbReference type="ARBA" id="ARBA00022729"/>
    </source>
</evidence>
<organism evidence="3 4">
    <name type="scientific">Novipirellula rosea</name>
    <dbReference type="NCBI Taxonomy" id="1031540"/>
    <lineage>
        <taxon>Bacteria</taxon>
        <taxon>Pseudomonadati</taxon>
        <taxon>Planctomycetota</taxon>
        <taxon>Planctomycetia</taxon>
        <taxon>Pirellulales</taxon>
        <taxon>Pirellulaceae</taxon>
        <taxon>Novipirellula</taxon>
    </lineage>
</organism>
<dbReference type="RefSeq" id="WP_345327073.1">
    <property type="nucleotide sequence ID" value="NZ_BAABGA010000082.1"/>
</dbReference>
<dbReference type="InterPro" id="IPR011990">
    <property type="entry name" value="TPR-like_helical_dom_sf"/>
</dbReference>
<dbReference type="EMBL" id="BAABGA010000082">
    <property type="protein sequence ID" value="GAA4467057.1"/>
    <property type="molecule type" value="Genomic_DNA"/>
</dbReference>
<dbReference type="PANTHER" id="PTHR16026:SF0">
    <property type="entry name" value="CARTILAGE ACIDIC PROTEIN 1"/>
    <property type="match status" value="1"/>
</dbReference>
<proteinExistence type="predicted"/>
<dbReference type="InterPro" id="IPR027039">
    <property type="entry name" value="Crtac1"/>
</dbReference>
<dbReference type="Gene3D" id="1.25.40.10">
    <property type="entry name" value="Tetratricopeptide repeat domain"/>
    <property type="match status" value="1"/>
</dbReference>
<gene>
    <name evidence="3" type="ORF">GCM10023156_56700</name>
</gene>
<dbReference type="InterPro" id="IPR028994">
    <property type="entry name" value="Integrin_alpha_N"/>
</dbReference>
<feature type="domain" description="ASPIC/UnbV" evidence="2">
    <location>
        <begin position="917"/>
        <end position="982"/>
    </location>
</feature>
<dbReference type="Proteomes" id="UP001500840">
    <property type="component" value="Unassembled WGS sequence"/>
</dbReference>
<dbReference type="PANTHER" id="PTHR16026">
    <property type="entry name" value="CARTILAGE ACIDIC PROTEIN 1"/>
    <property type="match status" value="1"/>
</dbReference>
<dbReference type="Pfam" id="PF13517">
    <property type="entry name" value="FG-GAP_3"/>
    <property type="match status" value="2"/>
</dbReference>
<name>A0ABP8NJT2_9BACT</name>
<accession>A0ABP8NJT2</accession>